<dbReference type="SUPFAM" id="SSF81296">
    <property type="entry name" value="E set domains"/>
    <property type="match status" value="1"/>
</dbReference>
<dbReference type="InterPro" id="IPR014756">
    <property type="entry name" value="Ig_E-set"/>
</dbReference>
<dbReference type="PRINTS" id="PR00407">
    <property type="entry name" value="EUMOPTERIN"/>
</dbReference>
<keyword evidence="2" id="KW-0500">Molybdenum</keyword>
<dbReference type="GO" id="GO:0006790">
    <property type="term" value="P:sulfur compound metabolic process"/>
    <property type="evidence" value="ECO:0007669"/>
    <property type="project" value="TreeGrafter"/>
</dbReference>
<feature type="domain" description="Moybdenum cofactor oxidoreductase dimerisation" evidence="8">
    <location>
        <begin position="253"/>
        <end position="315"/>
    </location>
</feature>
<evidence type="ECO:0008006" key="11">
    <source>
        <dbReference type="Google" id="ProtNLM"/>
    </source>
</evidence>
<dbReference type="GO" id="GO:0030151">
    <property type="term" value="F:molybdenum ion binding"/>
    <property type="evidence" value="ECO:0007669"/>
    <property type="project" value="InterPro"/>
</dbReference>
<evidence type="ECO:0000259" key="6">
    <source>
        <dbReference type="Pfam" id="PF00174"/>
    </source>
</evidence>
<evidence type="ECO:0000256" key="5">
    <source>
        <dbReference type="SAM" id="MobiDB-lite"/>
    </source>
</evidence>
<dbReference type="Gene3D" id="2.60.40.650">
    <property type="match status" value="1"/>
</dbReference>
<evidence type="ECO:0000256" key="3">
    <source>
        <dbReference type="ARBA" id="ARBA00022723"/>
    </source>
</evidence>
<sequence>MSCPGKIKKLESSTQKPLNREPPVRTLVDRFLTPQAIGFDRNHGPIPHINGEVHTVRVDGLVVDPLTLTVDQLRSDFRQHEVISALECAGNRRHTMRTLVKEVQGIDWDDAAVMNCKWKGPRVRDILLRAGLCIESTDPNRKIHVAFSCYQAECQDDNWYESSVPLDVCLQAERDAILALEVNGTPLTVNHGYPVRVVLPGIVGVRWVKWLDRITVQDHESTNAYQQRDYKVLPPDAIDSESAEKYWHCTPPMYDMPINSVVAVPADGETVRLPSTGLVEVKGYALPQGADGPVTRVSVSGDGGYSWIDAQLDNSGAMAPGISEAIKNDHREIESYYDKIINSSDKDEQTRFQNLFTWELARHSIGEELVVYPVFEKLLSGGVDMANKDRKEHMKVKEQLKAFQNMTPSDTQFIPTIKELMENLSEHIKEEETHDLPKLEEALSEEDSKSYAKSFGRTKMFVPSRSHPSAPDKPPFETVVGLLTAPIDHLADLFRKWPDTSGMPNPSTK</sequence>
<dbReference type="GO" id="GO:0043546">
    <property type="term" value="F:molybdopterin cofactor binding"/>
    <property type="evidence" value="ECO:0007669"/>
    <property type="project" value="TreeGrafter"/>
</dbReference>
<dbReference type="Pfam" id="PF03404">
    <property type="entry name" value="Mo-co_dimer"/>
    <property type="match status" value="1"/>
</dbReference>
<keyword evidence="10" id="KW-1185">Reference proteome</keyword>
<dbReference type="PANTHER" id="PTHR19372:SF7">
    <property type="entry name" value="SULFITE OXIDASE, MITOCHONDRIAL"/>
    <property type="match status" value="1"/>
</dbReference>
<accession>A0A1F5LAK0</accession>
<dbReference type="Pfam" id="PF01814">
    <property type="entry name" value="Hemerythrin"/>
    <property type="match status" value="1"/>
</dbReference>
<dbReference type="EMBL" id="LXJU01000018">
    <property type="protein sequence ID" value="OGE50086.1"/>
    <property type="molecule type" value="Genomic_DNA"/>
</dbReference>
<dbReference type="InterPro" id="IPR036374">
    <property type="entry name" value="OxRdtase_Mopterin-bd_sf"/>
</dbReference>
<dbReference type="Proteomes" id="UP000177622">
    <property type="component" value="Unassembled WGS sequence"/>
</dbReference>
<evidence type="ECO:0000259" key="7">
    <source>
        <dbReference type="Pfam" id="PF01814"/>
    </source>
</evidence>
<evidence type="ECO:0000313" key="10">
    <source>
        <dbReference type="Proteomes" id="UP000177622"/>
    </source>
</evidence>
<reference evidence="9 10" key="1">
    <citation type="journal article" date="2016" name="Sci. Rep.">
        <title>Penicillium arizonense, a new, genome sequenced fungal species, reveals a high chemical diversity in secreted metabolites.</title>
        <authorList>
            <person name="Grijseels S."/>
            <person name="Nielsen J.C."/>
            <person name="Randelovic M."/>
            <person name="Nielsen J."/>
            <person name="Nielsen K.F."/>
            <person name="Workman M."/>
            <person name="Frisvad J.C."/>
        </authorList>
    </citation>
    <scope>NUCLEOTIDE SEQUENCE [LARGE SCALE GENOMIC DNA]</scope>
    <source>
        <strain evidence="9 10">CBS 141311</strain>
    </source>
</reference>
<evidence type="ECO:0000256" key="4">
    <source>
        <dbReference type="ARBA" id="ARBA00023002"/>
    </source>
</evidence>
<evidence type="ECO:0000256" key="2">
    <source>
        <dbReference type="ARBA" id="ARBA00022505"/>
    </source>
</evidence>
<feature type="region of interest" description="Disordered" evidence="5">
    <location>
        <begin position="1"/>
        <end position="21"/>
    </location>
</feature>
<dbReference type="GO" id="GO:0020037">
    <property type="term" value="F:heme binding"/>
    <property type="evidence" value="ECO:0007669"/>
    <property type="project" value="TreeGrafter"/>
</dbReference>
<dbReference type="GO" id="GO:0008482">
    <property type="term" value="F:sulfite oxidase activity"/>
    <property type="evidence" value="ECO:0007669"/>
    <property type="project" value="TreeGrafter"/>
</dbReference>
<keyword evidence="3" id="KW-0479">Metal-binding</keyword>
<proteinExistence type="predicted"/>
<dbReference type="InterPro" id="IPR012312">
    <property type="entry name" value="Hemerythrin-like"/>
</dbReference>
<dbReference type="PANTHER" id="PTHR19372">
    <property type="entry name" value="SULFITE REDUCTASE"/>
    <property type="match status" value="1"/>
</dbReference>
<dbReference type="AlphaFoldDB" id="A0A1F5LAK0"/>
<dbReference type="RefSeq" id="XP_022485535.1">
    <property type="nucleotide sequence ID" value="XM_022634634.1"/>
</dbReference>
<dbReference type="FunFam" id="3.90.420.10:FF:000002">
    <property type="entry name" value="sulfite oxidase, mitochondrial"/>
    <property type="match status" value="1"/>
</dbReference>
<protein>
    <recommendedName>
        <fullName evidence="11">Hemerythrin-like domain-containing protein</fullName>
    </recommendedName>
</protein>
<evidence type="ECO:0000256" key="1">
    <source>
        <dbReference type="ARBA" id="ARBA00001924"/>
    </source>
</evidence>
<organism evidence="9 10">
    <name type="scientific">Penicillium arizonense</name>
    <dbReference type="NCBI Taxonomy" id="1835702"/>
    <lineage>
        <taxon>Eukaryota</taxon>
        <taxon>Fungi</taxon>
        <taxon>Dikarya</taxon>
        <taxon>Ascomycota</taxon>
        <taxon>Pezizomycotina</taxon>
        <taxon>Eurotiomycetes</taxon>
        <taxon>Eurotiomycetidae</taxon>
        <taxon>Eurotiales</taxon>
        <taxon>Aspergillaceae</taxon>
        <taxon>Penicillium</taxon>
    </lineage>
</organism>
<dbReference type="InterPro" id="IPR000572">
    <property type="entry name" value="OxRdtase_Mopterin-bd_dom"/>
</dbReference>
<dbReference type="GO" id="GO:0005739">
    <property type="term" value="C:mitochondrion"/>
    <property type="evidence" value="ECO:0007669"/>
    <property type="project" value="TreeGrafter"/>
</dbReference>
<name>A0A1F5LAK0_PENAI</name>
<evidence type="ECO:0000259" key="8">
    <source>
        <dbReference type="Pfam" id="PF03404"/>
    </source>
</evidence>
<comment type="cofactor">
    <cofactor evidence="1">
        <name>Mo-molybdopterin</name>
        <dbReference type="ChEBI" id="CHEBI:71302"/>
    </cofactor>
</comment>
<dbReference type="SUPFAM" id="SSF56524">
    <property type="entry name" value="Oxidoreductase molybdopterin-binding domain"/>
    <property type="match status" value="1"/>
</dbReference>
<dbReference type="InterPro" id="IPR005066">
    <property type="entry name" value="MoCF_OxRdtse_dimer"/>
</dbReference>
<gene>
    <name evidence="9" type="ORF">PENARI_c018G09517</name>
</gene>
<feature type="domain" description="Hemerythrin-like" evidence="7">
    <location>
        <begin position="323"/>
        <end position="439"/>
    </location>
</feature>
<dbReference type="OrthoDB" id="432685at2759"/>
<feature type="domain" description="Oxidoreductase molybdopterin-binding" evidence="6">
    <location>
        <begin position="43"/>
        <end position="224"/>
    </location>
</feature>
<keyword evidence="4" id="KW-0560">Oxidoreductase</keyword>
<dbReference type="GeneID" id="34579368"/>
<evidence type="ECO:0000313" key="9">
    <source>
        <dbReference type="EMBL" id="OGE50086.1"/>
    </source>
</evidence>
<dbReference type="STRING" id="1835702.A0A1F5LAK0"/>
<dbReference type="Gene3D" id="3.90.420.10">
    <property type="entry name" value="Oxidoreductase, molybdopterin-binding domain"/>
    <property type="match status" value="1"/>
</dbReference>
<dbReference type="InterPro" id="IPR008335">
    <property type="entry name" value="Mopterin_OxRdtase_euk"/>
</dbReference>
<comment type="caution">
    <text evidence="9">The sequence shown here is derived from an EMBL/GenBank/DDBJ whole genome shotgun (WGS) entry which is preliminary data.</text>
</comment>
<dbReference type="Pfam" id="PF00174">
    <property type="entry name" value="Oxidored_molyb"/>
    <property type="match status" value="1"/>
</dbReference>